<keyword evidence="1" id="KW-1185">Reference proteome</keyword>
<dbReference type="AlphaFoldDB" id="A0A915KCH9"/>
<sequence length="32" mass="3607">MKRSGSKRRATKSTAPKLTATKWRGSTTLWIT</sequence>
<evidence type="ECO:0000313" key="1">
    <source>
        <dbReference type="Proteomes" id="UP000887565"/>
    </source>
</evidence>
<organism evidence="1 2">
    <name type="scientific">Romanomermis culicivorax</name>
    <name type="common">Nematode worm</name>
    <dbReference type="NCBI Taxonomy" id="13658"/>
    <lineage>
        <taxon>Eukaryota</taxon>
        <taxon>Metazoa</taxon>
        <taxon>Ecdysozoa</taxon>
        <taxon>Nematoda</taxon>
        <taxon>Enoplea</taxon>
        <taxon>Dorylaimia</taxon>
        <taxon>Mermithida</taxon>
        <taxon>Mermithoidea</taxon>
        <taxon>Mermithidae</taxon>
        <taxon>Romanomermis</taxon>
    </lineage>
</organism>
<protein>
    <submittedName>
        <fullName evidence="2">Uncharacterized protein</fullName>
    </submittedName>
</protein>
<proteinExistence type="predicted"/>
<accession>A0A915KCH9</accession>
<dbReference type="WBParaSite" id="nRc.2.0.1.t36080-RA">
    <property type="protein sequence ID" value="nRc.2.0.1.t36080-RA"/>
    <property type="gene ID" value="nRc.2.0.1.g36080"/>
</dbReference>
<reference evidence="2" key="1">
    <citation type="submission" date="2022-11" db="UniProtKB">
        <authorList>
            <consortium name="WormBaseParasite"/>
        </authorList>
    </citation>
    <scope>IDENTIFICATION</scope>
</reference>
<dbReference type="Proteomes" id="UP000887565">
    <property type="component" value="Unplaced"/>
</dbReference>
<evidence type="ECO:0000313" key="2">
    <source>
        <dbReference type="WBParaSite" id="nRc.2.0.1.t36080-RA"/>
    </source>
</evidence>
<name>A0A915KCH9_ROMCU</name>